<dbReference type="Ensembl" id="ENSDCDT00010058354.1">
    <property type="protein sequence ID" value="ENSDCDP00010048054.1"/>
    <property type="gene ID" value="ENSDCDG00010028998.1"/>
</dbReference>
<organism evidence="5 6">
    <name type="scientific">Denticeps clupeoides</name>
    <name type="common">denticle herring</name>
    <dbReference type="NCBI Taxonomy" id="299321"/>
    <lineage>
        <taxon>Eukaryota</taxon>
        <taxon>Metazoa</taxon>
        <taxon>Chordata</taxon>
        <taxon>Craniata</taxon>
        <taxon>Vertebrata</taxon>
        <taxon>Euteleostomi</taxon>
        <taxon>Actinopterygii</taxon>
        <taxon>Neopterygii</taxon>
        <taxon>Teleostei</taxon>
        <taxon>Clupei</taxon>
        <taxon>Clupeiformes</taxon>
        <taxon>Denticipitoidei</taxon>
        <taxon>Denticipitidae</taxon>
        <taxon>Denticeps</taxon>
    </lineage>
</organism>
<evidence type="ECO:0000256" key="4">
    <source>
        <dbReference type="SAM" id="MobiDB-lite"/>
    </source>
</evidence>
<dbReference type="InterPro" id="IPR024661">
    <property type="entry name" value="RNA_pol_III_Rpc31"/>
</dbReference>
<evidence type="ECO:0000256" key="2">
    <source>
        <dbReference type="ARBA" id="ARBA00008352"/>
    </source>
</evidence>
<keyword evidence="3" id="KW-0539">Nucleus</keyword>
<reference evidence="5" key="2">
    <citation type="submission" date="2025-08" db="UniProtKB">
        <authorList>
            <consortium name="Ensembl"/>
        </authorList>
    </citation>
    <scope>IDENTIFICATION</scope>
</reference>
<dbReference type="PANTHER" id="PTHR15367:SF3">
    <property type="entry name" value="DNA-DIRECTED RNA POLYMERASE III SUBUNIT RPC7"/>
    <property type="match status" value="1"/>
</dbReference>
<sequence>MAGKGRGVSAFTFSVEALGITRGNMPETRRGPGPQFPQLENKPLPLKLGEDEDYMLALKQNMGVTMSRLPSYIKPRSARPDVERYKQKYLKECLRMEQEAWTPDWQRLPKELMPSKKTAKKKSGDSRLCAGTSRENHTLRVKGLAQGHDGSMWGLNLGLLVHRRVFYPLGYYYCCLDRAFLSKDNDYIASYFEDGDDYLAGSDDNMDEATY</sequence>
<dbReference type="Pfam" id="PF11705">
    <property type="entry name" value="RNA_pol_3_Rpc31"/>
    <property type="match status" value="1"/>
</dbReference>
<feature type="region of interest" description="Disordered" evidence="4">
    <location>
        <begin position="22"/>
        <end position="44"/>
    </location>
</feature>
<protein>
    <submittedName>
        <fullName evidence="5">Uncharacterized protein</fullName>
    </submittedName>
</protein>
<dbReference type="AlphaFoldDB" id="A0AAY4DS52"/>
<dbReference type="GO" id="GO:0006383">
    <property type="term" value="P:transcription by RNA polymerase III"/>
    <property type="evidence" value="ECO:0007669"/>
    <property type="project" value="InterPro"/>
</dbReference>
<dbReference type="GO" id="GO:0005666">
    <property type="term" value="C:RNA polymerase III complex"/>
    <property type="evidence" value="ECO:0007669"/>
    <property type="project" value="TreeGrafter"/>
</dbReference>
<dbReference type="Proteomes" id="UP000694580">
    <property type="component" value="Chromosome 11"/>
</dbReference>
<dbReference type="PANTHER" id="PTHR15367">
    <property type="entry name" value="DNA-DIRECTED RNA POLYMERASE III"/>
    <property type="match status" value="1"/>
</dbReference>
<reference evidence="5" key="3">
    <citation type="submission" date="2025-09" db="UniProtKB">
        <authorList>
            <consortium name="Ensembl"/>
        </authorList>
    </citation>
    <scope>IDENTIFICATION</scope>
</reference>
<proteinExistence type="inferred from homology"/>
<reference evidence="5 6" key="1">
    <citation type="submission" date="2020-06" db="EMBL/GenBank/DDBJ databases">
        <authorList>
            <consortium name="Wellcome Sanger Institute Data Sharing"/>
        </authorList>
    </citation>
    <scope>NUCLEOTIDE SEQUENCE [LARGE SCALE GENOMIC DNA]</scope>
</reference>
<comment type="similarity">
    <text evidence="2">Belongs to the eukaryotic RPC7 RNA polymerase subunit family.</text>
</comment>
<evidence type="ECO:0000313" key="5">
    <source>
        <dbReference type="Ensembl" id="ENSDCDP00010048054.1"/>
    </source>
</evidence>
<evidence type="ECO:0000256" key="1">
    <source>
        <dbReference type="ARBA" id="ARBA00004123"/>
    </source>
</evidence>
<name>A0AAY4DS52_9TELE</name>
<evidence type="ECO:0000256" key="3">
    <source>
        <dbReference type="ARBA" id="ARBA00023242"/>
    </source>
</evidence>
<keyword evidence="6" id="KW-1185">Reference proteome</keyword>
<comment type="subcellular location">
    <subcellularLocation>
        <location evidence="1">Nucleus</location>
    </subcellularLocation>
</comment>
<accession>A0AAY4DS52</accession>
<evidence type="ECO:0000313" key="6">
    <source>
        <dbReference type="Proteomes" id="UP000694580"/>
    </source>
</evidence>
<dbReference type="GeneTree" id="ENSGT01040000240520"/>